<dbReference type="Pfam" id="PF00076">
    <property type="entry name" value="RRM_1"/>
    <property type="match status" value="1"/>
</dbReference>
<evidence type="ECO:0000256" key="2">
    <source>
        <dbReference type="PROSITE-ProRule" id="PRU00176"/>
    </source>
</evidence>
<dbReference type="Proteomes" id="UP000192247">
    <property type="component" value="Unassembled WGS sequence"/>
</dbReference>
<reference evidence="5 6" key="1">
    <citation type="journal article" date="2017" name="Gigascience">
        <title>Draft genome of the honey bee ectoparasitic mite, Tropilaelaps mercedesae, is shaped by the parasitic life history.</title>
        <authorList>
            <person name="Dong X."/>
            <person name="Armstrong S.D."/>
            <person name="Xia D."/>
            <person name="Makepeace B.L."/>
            <person name="Darby A.C."/>
            <person name="Kadowaki T."/>
        </authorList>
    </citation>
    <scope>NUCLEOTIDE SEQUENCE [LARGE SCALE GENOMIC DNA]</scope>
    <source>
        <strain evidence="5">Wuxi-XJTLU</strain>
    </source>
</reference>
<keyword evidence="1 2" id="KW-0694">RNA-binding</keyword>
<proteinExistence type="predicted"/>
<name>A0A1V9X4Z9_9ACAR</name>
<dbReference type="Gene3D" id="3.30.70.330">
    <property type="match status" value="2"/>
</dbReference>
<keyword evidence="6" id="KW-1185">Reference proteome</keyword>
<dbReference type="PROSITE" id="PS50102">
    <property type="entry name" value="RRM"/>
    <property type="match status" value="1"/>
</dbReference>
<feature type="non-terminal residue" evidence="5">
    <location>
        <position position="1"/>
    </location>
</feature>
<dbReference type="SMART" id="SM00360">
    <property type="entry name" value="RRM"/>
    <property type="match status" value="1"/>
</dbReference>
<dbReference type="STRING" id="418985.A0A1V9X4Z9"/>
<dbReference type="CDD" id="cd12421">
    <property type="entry name" value="RRM1_PTBP1_hnRNPL_like"/>
    <property type="match status" value="1"/>
</dbReference>
<dbReference type="InterPro" id="IPR000504">
    <property type="entry name" value="RRM_dom"/>
</dbReference>
<dbReference type="InterPro" id="IPR035979">
    <property type="entry name" value="RBD_domain_sf"/>
</dbReference>
<gene>
    <name evidence="5" type="ORF">BIW11_12974</name>
</gene>
<feature type="region of interest" description="Disordered" evidence="3">
    <location>
        <begin position="40"/>
        <end position="87"/>
    </location>
</feature>
<feature type="domain" description="RRM" evidence="4">
    <location>
        <begin position="93"/>
        <end position="177"/>
    </location>
</feature>
<comment type="caution">
    <text evidence="5">The sequence shown here is derived from an EMBL/GenBank/DDBJ whole genome shotgun (WGS) entry which is preliminary data.</text>
</comment>
<dbReference type="SUPFAM" id="SSF54928">
    <property type="entry name" value="RNA-binding domain, RBD"/>
    <property type="match status" value="1"/>
</dbReference>
<dbReference type="InterPro" id="IPR012677">
    <property type="entry name" value="Nucleotide-bd_a/b_plait_sf"/>
</dbReference>
<feature type="compositionally biased region" description="Low complexity" evidence="3">
    <location>
        <begin position="40"/>
        <end position="74"/>
    </location>
</feature>
<evidence type="ECO:0000256" key="3">
    <source>
        <dbReference type="SAM" id="MobiDB-lite"/>
    </source>
</evidence>
<sequence length="290" mass="31185">RGTDELLTVNGGIGTVTDTNNENAKKIRMEKAAAQNNNNLATANNNNTTTANNNVHNNNVANTPGGNNGVVATTPGQTAGGGSPAISPAQASRVVHLRNVPNDATDTEILQFGIPFGKITNILQLRGKNQAFLEMETESAAAQMVEYFGKTSSQLRGRTIYAQHSNHRELKVNDSNAGNSMLLNSTQVALAAAQALMGLQQQQHGLSPRTNGDLAGDLSPTHNAVVVGNTVLRAMIENQVYPVTLELLHNIFSRIGKVLKIVTFNKNSEYILLSFRQLVPYGFVQWEKGQ</sequence>
<protein>
    <submittedName>
        <fullName evidence="5">Polypyrimidine tract-binding protein 3-like</fullName>
    </submittedName>
</protein>
<accession>A0A1V9X4Z9</accession>
<dbReference type="AlphaFoldDB" id="A0A1V9X4Z9"/>
<dbReference type="PANTHER" id="PTHR15592">
    <property type="entry name" value="MATRIN 3/NUCLEAR PROTEIN 220-RELATED"/>
    <property type="match status" value="1"/>
</dbReference>
<dbReference type="EMBL" id="MNPL01025192">
    <property type="protein sequence ID" value="OQR68342.1"/>
    <property type="molecule type" value="Genomic_DNA"/>
</dbReference>
<evidence type="ECO:0000313" key="6">
    <source>
        <dbReference type="Proteomes" id="UP000192247"/>
    </source>
</evidence>
<dbReference type="InParanoid" id="A0A1V9X4Z9"/>
<evidence type="ECO:0000313" key="5">
    <source>
        <dbReference type="EMBL" id="OQR68342.1"/>
    </source>
</evidence>
<organism evidence="5 6">
    <name type="scientific">Tropilaelaps mercedesae</name>
    <dbReference type="NCBI Taxonomy" id="418985"/>
    <lineage>
        <taxon>Eukaryota</taxon>
        <taxon>Metazoa</taxon>
        <taxon>Ecdysozoa</taxon>
        <taxon>Arthropoda</taxon>
        <taxon>Chelicerata</taxon>
        <taxon>Arachnida</taxon>
        <taxon>Acari</taxon>
        <taxon>Parasitiformes</taxon>
        <taxon>Mesostigmata</taxon>
        <taxon>Gamasina</taxon>
        <taxon>Dermanyssoidea</taxon>
        <taxon>Laelapidae</taxon>
        <taxon>Tropilaelaps</taxon>
    </lineage>
</organism>
<evidence type="ECO:0000259" key="4">
    <source>
        <dbReference type="PROSITE" id="PS50102"/>
    </source>
</evidence>
<evidence type="ECO:0000256" key="1">
    <source>
        <dbReference type="ARBA" id="ARBA00022884"/>
    </source>
</evidence>
<dbReference type="OrthoDB" id="296632at2759"/>
<dbReference type="GO" id="GO:0003723">
    <property type="term" value="F:RNA binding"/>
    <property type="evidence" value="ECO:0007669"/>
    <property type="project" value="UniProtKB-UniRule"/>
</dbReference>